<dbReference type="AlphaFoldDB" id="A0A6A7Y119"/>
<dbReference type="SUPFAM" id="SSF69593">
    <property type="entry name" value="Glycerol-3-phosphate (1)-acyltransferase"/>
    <property type="match status" value="1"/>
</dbReference>
<name>A0A6A7Y119_9HYPH</name>
<dbReference type="Pfam" id="PF01553">
    <property type="entry name" value="Acyltransferase"/>
    <property type="match status" value="1"/>
</dbReference>
<dbReference type="RefSeq" id="WP_312861490.1">
    <property type="nucleotide sequence ID" value="NZ_VWNA01000001.1"/>
</dbReference>
<evidence type="ECO:0000313" key="7">
    <source>
        <dbReference type="EMBL" id="MQT12445.1"/>
    </source>
</evidence>
<evidence type="ECO:0000256" key="2">
    <source>
        <dbReference type="ARBA" id="ARBA00022679"/>
    </source>
</evidence>
<evidence type="ECO:0000313" key="8">
    <source>
        <dbReference type="Proteomes" id="UP000332515"/>
    </source>
</evidence>
<dbReference type="GO" id="GO:0006654">
    <property type="term" value="P:phosphatidic acid biosynthetic process"/>
    <property type="evidence" value="ECO:0007669"/>
    <property type="project" value="TreeGrafter"/>
</dbReference>
<feature type="transmembrane region" description="Helical" evidence="5">
    <location>
        <begin position="6"/>
        <end position="30"/>
    </location>
</feature>
<proteinExistence type="predicted"/>
<keyword evidence="5" id="KW-0812">Transmembrane</keyword>
<evidence type="ECO:0000256" key="5">
    <source>
        <dbReference type="SAM" id="Phobius"/>
    </source>
</evidence>
<accession>A0A6A7Y119</accession>
<reference evidence="7 8" key="1">
    <citation type="submission" date="2019-09" db="EMBL/GenBank/DDBJ databases">
        <title>Segnochrobactrum spirostomi gen. nov., sp. nov., isolated from the ciliate Spirostomum cf. yagiui and description of a novel family, Segnochrobactraceae fam. nov. within the order Rhizobiales of the class Alphaproteobacteria.</title>
        <authorList>
            <person name="Akter S."/>
            <person name="Shazib S.U.A."/>
            <person name="Shin M.K."/>
        </authorList>
    </citation>
    <scope>NUCLEOTIDE SEQUENCE [LARGE SCALE GENOMIC DNA]</scope>
    <source>
        <strain evidence="7 8">Sp-1</strain>
    </source>
</reference>
<comment type="pathway">
    <text evidence="1">Lipid metabolism.</text>
</comment>
<keyword evidence="5" id="KW-0472">Membrane</keyword>
<evidence type="ECO:0000259" key="6">
    <source>
        <dbReference type="SMART" id="SM00563"/>
    </source>
</evidence>
<dbReference type="InterPro" id="IPR002123">
    <property type="entry name" value="Plipid/glycerol_acylTrfase"/>
</dbReference>
<keyword evidence="3 7" id="KW-0012">Acyltransferase</keyword>
<feature type="region of interest" description="Disordered" evidence="4">
    <location>
        <begin position="236"/>
        <end position="257"/>
    </location>
</feature>
<dbReference type="EMBL" id="VWNA01000001">
    <property type="protein sequence ID" value="MQT12445.1"/>
    <property type="molecule type" value="Genomic_DNA"/>
</dbReference>
<gene>
    <name evidence="7" type="ORF">F0357_07155</name>
</gene>
<dbReference type="Proteomes" id="UP000332515">
    <property type="component" value="Unassembled WGS sequence"/>
</dbReference>
<evidence type="ECO:0000256" key="3">
    <source>
        <dbReference type="ARBA" id="ARBA00023315"/>
    </source>
</evidence>
<keyword evidence="8" id="KW-1185">Reference proteome</keyword>
<keyword evidence="2 7" id="KW-0808">Transferase</keyword>
<sequence length="257" mass="28448">MLVVRSLLFGAVFYTVLIGYLLITWPAYFLPRRLSWRVVISWARVSLWLQRVIVGTKVTYRGVENLPAGGYLVASKHQAMWETFALIPCFPYATFVLKKELMKIPIFGWAMKRMGMIAVDREAGRKALVGMAADSRAAVARGEQVIIFPEGTRQVPGAAPDYKPGIALLYRDLGVPCVPVALNSGLYWPRRTNLRHPGTIVVEFLPPIPPGLPRADFMARLEADIETASRQLVAEAAASPNPPPIPLVAREDAQAKL</sequence>
<evidence type="ECO:0000256" key="4">
    <source>
        <dbReference type="SAM" id="MobiDB-lite"/>
    </source>
</evidence>
<protein>
    <submittedName>
        <fullName evidence="7">1-acyl-sn-glycerol-3-phosphate acyltransferase</fullName>
    </submittedName>
</protein>
<feature type="domain" description="Phospholipid/glycerol acyltransferase" evidence="6">
    <location>
        <begin position="71"/>
        <end position="185"/>
    </location>
</feature>
<dbReference type="GO" id="GO:0003841">
    <property type="term" value="F:1-acylglycerol-3-phosphate O-acyltransferase activity"/>
    <property type="evidence" value="ECO:0007669"/>
    <property type="project" value="TreeGrafter"/>
</dbReference>
<keyword evidence="5" id="KW-1133">Transmembrane helix</keyword>
<dbReference type="CDD" id="cd07989">
    <property type="entry name" value="LPLAT_AGPAT-like"/>
    <property type="match status" value="1"/>
</dbReference>
<dbReference type="PANTHER" id="PTHR10434:SF40">
    <property type="entry name" value="1-ACYL-SN-GLYCEROL-3-PHOSPHATE ACYLTRANSFERASE"/>
    <property type="match status" value="1"/>
</dbReference>
<evidence type="ECO:0000256" key="1">
    <source>
        <dbReference type="ARBA" id="ARBA00005189"/>
    </source>
</evidence>
<organism evidence="7 8">
    <name type="scientific">Segnochrobactrum spirostomi</name>
    <dbReference type="NCBI Taxonomy" id="2608987"/>
    <lineage>
        <taxon>Bacteria</taxon>
        <taxon>Pseudomonadati</taxon>
        <taxon>Pseudomonadota</taxon>
        <taxon>Alphaproteobacteria</taxon>
        <taxon>Hyphomicrobiales</taxon>
        <taxon>Segnochrobactraceae</taxon>
        <taxon>Segnochrobactrum</taxon>
    </lineage>
</organism>
<dbReference type="SMART" id="SM00563">
    <property type="entry name" value="PlsC"/>
    <property type="match status" value="1"/>
</dbReference>
<comment type="caution">
    <text evidence="7">The sequence shown here is derived from an EMBL/GenBank/DDBJ whole genome shotgun (WGS) entry which is preliminary data.</text>
</comment>
<dbReference type="PANTHER" id="PTHR10434">
    <property type="entry name" value="1-ACYL-SN-GLYCEROL-3-PHOSPHATE ACYLTRANSFERASE"/>
    <property type="match status" value="1"/>
</dbReference>